<evidence type="ECO:0000256" key="5">
    <source>
        <dbReference type="ARBA" id="ARBA00022695"/>
    </source>
</evidence>
<dbReference type="PRINTS" id="PR00871">
    <property type="entry name" value="DNAPOLXTDT"/>
</dbReference>
<comment type="similarity">
    <text evidence="3 10">Belongs to the DNA polymerase type-X family.</text>
</comment>
<dbReference type="InterPro" id="IPR001726">
    <property type="entry name" value="TdT/Mu"/>
</dbReference>
<dbReference type="InterPro" id="IPR043519">
    <property type="entry name" value="NT_sf"/>
</dbReference>
<dbReference type="Pfam" id="PF14792">
    <property type="entry name" value="DNA_pol_B_palm"/>
    <property type="match status" value="1"/>
</dbReference>
<dbReference type="GO" id="GO:0046872">
    <property type="term" value="F:metal ion binding"/>
    <property type="evidence" value="ECO:0007669"/>
    <property type="project" value="UniProtKB-UniRule"/>
</dbReference>
<dbReference type="Proteomes" id="UP000261500">
    <property type="component" value="Unplaced"/>
</dbReference>
<comment type="function">
    <text evidence="9">Template-independent DNA polymerase which catalyzes the random addition of deoxynucleoside 5'-triphosphate to the 3'-end of a DNA initiator. One of the in vivo functions of this enzyme is the addition of nucleotides at the junction (N region) of rearranged Ig heavy chain and T-cell receptor gene segments during the maturation of B- and T-cells.</text>
</comment>
<dbReference type="InterPro" id="IPR018944">
    <property type="entry name" value="DNA_pol_lambd_fingers_domain"/>
</dbReference>
<dbReference type="Gene3D" id="3.40.50.10190">
    <property type="entry name" value="BRCT domain"/>
    <property type="match status" value="1"/>
</dbReference>
<evidence type="ECO:0000256" key="11">
    <source>
        <dbReference type="PIRSR" id="PIRSR000817-1"/>
    </source>
</evidence>
<sequence>MVPLKRRKVANSGTLNAGTHNSAATQPNKFPQVILFLLERKMGASRRAFLSQLGRRKGFQVEELFSKNVTHVICESNTAQEARMWLEAQGAGQAGRHLLDVSWYTESMRDGHPVEILDRHKLQQTPGGTVHLLMNDSEVTPFSVPGYACQRRCTLENHNAVLTDALSLLAENAELSDEDGRGVAFRRAAAVLKALPSAVTNMSQLTGLPCLGGHSLRVIKVSGWVSFAVLQVLTGIFGVGSKTADRWIREGIHNLQQLRDSGQTLNRAQQAGLEHYDDIKQPVSLAEAEAIRGIVGRAVASVSPEAQIVLTGGFRRGKLTGHDVDFLITHPEEGSEVGLMPKLVSWLESRVSCHLQNVLLICDVIFLLMFALFCRFSLCCFIDKQTRRWRAVRVDLVVSPISQFAFALLGWTGSKLFERELRRWAGHEKGMSLSSHALYDNKQGRYIRASSEEEIFAHLGLEFIPPNERNA</sequence>
<dbReference type="InterPro" id="IPR022312">
    <property type="entry name" value="DNA_pol_X"/>
</dbReference>
<protein>
    <recommendedName>
        <fullName evidence="10">DNA-directed DNA/RNA polymerase mu</fullName>
        <ecNumber evidence="10">2.7.7.7</ecNumber>
    </recommendedName>
</protein>
<keyword evidence="4 10" id="KW-0808">Transferase</keyword>
<dbReference type="GO" id="GO:0003677">
    <property type="term" value="F:DNA binding"/>
    <property type="evidence" value="ECO:0007669"/>
    <property type="project" value="UniProtKB-UniRule"/>
</dbReference>
<dbReference type="Gene3D" id="1.10.150.110">
    <property type="entry name" value="DNA polymerase beta, N-terminal domain-like"/>
    <property type="match status" value="1"/>
</dbReference>
<dbReference type="GO" id="GO:0006303">
    <property type="term" value="P:double-strand break repair via nonhomologous end joining"/>
    <property type="evidence" value="ECO:0007669"/>
    <property type="project" value="TreeGrafter"/>
</dbReference>
<evidence type="ECO:0000256" key="9">
    <source>
        <dbReference type="ARBA" id="ARBA00037135"/>
    </source>
</evidence>
<evidence type="ECO:0000256" key="6">
    <source>
        <dbReference type="ARBA" id="ARBA00022723"/>
    </source>
</evidence>
<feature type="transmembrane region" description="Helical" evidence="13">
    <location>
        <begin position="358"/>
        <end position="382"/>
    </location>
</feature>
<dbReference type="Gene3D" id="3.30.460.10">
    <property type="entry name" value="Beta Polymerase, domain 2"/>
    <property type="match status" value="1"/>
</dbReference>
<organism evidence="15 16">
    <name type="scientific">Poecilia latipinna</name>
    <name type="common">sailfin molly</name>
    <dbReference type="NCBI Taxonomy" id="48699"/>
    <lineage>
        <taxon>Eukaryota</taxon>
        <taxon>Metazoa</taxon>
        <taxon>Chordata</taxon>
        <taxon>Craniata</taxon>
        <taxon>Vertebrata</taxon>
        <taxon>Euteleostomi</taxon>
        <taxon>Actinopterygii</taxon>
        <taxon>Neopterygii</taxon>
        <taxon>Teleostei</taxon>
        <taxon>Neoteleostei</taxon>
        <taxon>Acanthomorphata</taxon>
        <taxon>Ovalentaria</taxon>
        <taxon>Atherinomorphae</taxon>
        <taxon>Cyprinodontiformes</taxon>
        <taxon>Poeciliidae</taxon>
        <taxon>Poeciliinae</taxon>
        <taxon>Poecilia</taxon>
    </lineage>
</organism>
<feature type="region of interest" description="Disordered" evidence="12">
    <location>
        <begin position="1"/>
        <end position="24"/>
    </location>
</feature>
<dbReference type="SMART" id="SM00483">
    <property type="entry name" value="POLXc"/>
    <property type="match status" value="1"/>
</dbReference>
<evidence type="ECO:0000256" key="3">
    <source>
        <dbReference type="ARBA" id="ARBA00008323"/>
    </source>
</evidence>
<dbReference type="GeneTree" id="ENSGT00940000158490"/>
<keyword evidence="13" id="KW-0472">Membrane</keyword>
<feature type="binding site" evidence="11">
    <location>
        <position position="325"/>
    </location>
    <ligand>
        <name>Mg(2+)</name>
        <dbReference type="ChEBI" id="CHEBI:18420"/>
    </ligand>
</feature>
<keyword evidence="6 10" id="KW-0479">Metal-binding</keyword>
<keyword evidence="8 10" id="KW-0539">Nucleus</keyword>
<dbReference type="InterPro" id="IPR002054">
    <property type="entry name" value="DNA-dir_DNA_pol_X"/>
</dbReference>
<dbReference type="FunFam" id="1.10.150.110:FF:000003">
    <property type="entry name" value="DNA polymerase mu"/>
    <property type="match status" value="1"/>
</dbReference>
<dbReference type="PIRSF" id="PIRSF000817">
    <property type="entry name" value="DNA_NT"/>
    <property type="match status" value="1"/>
</dbReference>
<keyword evidence="13" id="KW-0812">Transmembrane</keyword>
<dbReference type="Pfam" id="PF10391">
    <property type="entry name" value="DNA_pol_lambd_f"/>
    <property type="match status" value="1"/>
</dbReference>
<dbReference type="PANTHER" id="PTHR11276">
    <property type="entry name" value="DNA POLYMERASE TYPE-X FAMILY MEMBER"/>
    <property type="match status" value="1"/>
</dbReference>
<dbReference type="InterPro" id="IPR019843">
    <property type="entry name" value="DNA_pol-X_BS"/>
</dbReference>
<evidence type="ECO:0000256" key="2">
    <source>
        <dbReference type="ARBA" id="ARBA00004123"/>
    </source>
</evidence>
<dbReference type="SUPFAM" id="SSF47802">
    <property type="entry name" value="DNA polymerase beta, N-terminal domain-like"/>
    <property type="match status" value="1"/>
</dbReference>
<dbReference type="Ensembl" id="ENSPLAT00000021178.1">
    <property type="protein sequence ID" value="ENSPLAP00000027827.1"/>
    <property type="gene ID" value="ENSPLAG00000016963.1"/>
</dbReference>
<dbReference type="EC" id="2.7.7.7" evidence="10"/>
<dbReference type="GO" id="GO:0003887">
    <property type="term" value="F:DNA-directed DNA polymerase activity"/>
    <property type="evidence" value="ECO:0007669"/>
    <property type="project" value="UniProtKB-UniRule"/>
</dbReference>
<evidence type="ECO:0000256" key="4">
    <source>
        <dbReference type="ARBA" id="ARBA00022679"/>
    </source>
</evidence>
<dbReference type="InterPro" id="IPR027249">
    <property type="entry name" value="DNA/RNApol_mu"/>
</dbReference>
<comment type="catalytic activity">
    <reaction evidence="10">
        <text>DNA(n) + a 2'-deoxyribonucleoside 5'-triphosphate = DNA(n+1) + diphosphate</text>
        <dbReference type="Rhea" id="RHEA:22508"/>
        <dbReference type="Rhea" id="RHEA-COMP:17339"/>
        <dbReference type="Rhea" id="RHEA-COMP:17340"/>
        <dbReference type="ChEBI" id="CHEBI:33019"/>
        <dbReference type="ChEBI" id="CHEBI:61560"/>
        <dbReference type="ChEBI" id="CHEBI:173112"/>
        <dbReference type="EC" id="2.7.7.7"/>
    </reaction>
</comment>
<accession>A0A3B3VSH5</accession>
<keyword evidence="16" id="KW-1185">Reference proteome</keyword>
<dbReference type="InterPro" id="IPR028207">
    <property type="entry name" value="DNA_pol_B_palm_palm"/>
</dbReference>
<feature type="binding site" evidence="11">
    <location>
        <position position="323"/>
    </location>
    <ligand>
        <name>Mg(2+)</name>
        <dbReference type="ChEBI" id="CHEBI:18420"/>
    </ligand>
</feature>
<comment type="function">
    <text evidence="10">Gap-filling polymerase involved in repair of DNA double-strand breaks by non-homologous end joining (NHEJ).</text>
</comment>
<dbReference type="Pfam" id="PF14791">
    <property type="entry name" value="DNA_pol_B_thumb"/>
    <property type="match status" value="1"/>
</dbReference>
<name>A0A3B3VSH5_9TELE</name>
<dbReference type="GO" id="GO:0005634">
    <property type="term" value="C:nucleus"/>
    <property type="evidence" value="ECO:0007669"/>
    <property type="project" value="UniProtKB-SubCell"/>
</dbReference>
<dbReference type="Gene3D" id="3.30.210.10">
    <property type="entry name" value="DNA polymerase, thumb domain"/>
    <property type="match status" value="1"/>
</dbReference>
<dbReference type="PIRSF" id="PIRSF501176">
    <property type="entry name" value="DNApol_mu"/>
    <property type="match status" value="1"/>
</dbReference>
<dbReference type="InterPro" id="IPR001357">
    <property type="entry name" value="BRCT_dom"/>
</dbReference>
<dbReference type="InterPro" id="IPR037160">
    <property type="entry name" value="DNA_Pol_thumb_sf"/>
</dbReference>
<dbReference type="InterPro" id="IPR027421">
    <property type="entry name" value="DNA_pol_lamdba_lyase_dom_sf"/>
</dbReference>
<feature type="transmembrane region" description="Helical" evidence="13">
    <location>
        <begin position="394"/>
        <end position="413"/>
    </location>
</feature>
<keyword evidence="5 10" id="KW-0548">Nucleotidyltransferase</keyword>
<evidence type="ECO:0000256" key="12">
    <source>
        <dbReference type="SAM" id="MobiDB-lite"/>
    </source>
</evidence>
<dbReference type="FunFam" id="3.30.210.10:FF:000003">
    <property type="entry name" value="DNA nucleotidylexotransferase"/>
    <property type="match status" value="1"/>
</dbReference>
<dbReference type="PROSITE" id="PS50172">
    <property type="entry name" value="BRCT"/>
    <property type="match status" value="1"/>
</dbReference>
<evidence type="ECO:0000256" key="13">
    <source>
        <dbReference type="SAM" id="Phobius"/>
    </source>
</evidence>
<dbReference type="SUPFAM" id="SSF52113">
    <property type="entry name" value="BRCT domain"/>
    <property type="match status" value="1"/>
</dbReference>
<reference evidence="15" key="2">
    <citation type="submission" date="2025-09" db="UniProtKB">
        <authorList>
            <consortium name="Ensembl"/>
        </authorList>
    </citation>
    <scope>IDENTIFICATION</scope>
</reference>
<comment type="cofactor">
    <cofactor evidence="1 10 11">
        <name>Mg(2+)</name>
        <dbReference type="ChEBI" id="CHEBI:18420"/>
    </cofactor>
</comment>
<dbReference type="InterPro" id="IPR029398">
    <property type="entry name" value="PolB_thumb"/>
</dbReference>
<feature type="binding site" evidence="11">
    <location>
        <position position="395"/>
    </location>
    <ligand>
        <name>Mg(2+)</name>
        <dbReference type="ChEBI" id="CHEBI:18420"/>
    </ligand>
</feature>
<evidence type="ECO:0000256" key="1">
    <source>
        <dbReference type="ARBA" id="ARBA00001946"/>
    </source>
</evidence>
<dbReference type="AlphaFoldDB" id="A0A3B3VSH5"/>
<evidence type="ECO:0000256" key="10">
    <source>
        <dbReference type="PIRNR" id="PIRNR000817"/>
    </source>
</evidence>
<evidence type="ECO:0000313" key="15">
    <source>
        <dbReference type="Ensembl" id="ENSPLAP00000027827.1"/>
    </source>
</evidence>
<dbReference type="PROSITE" id="PS00522">
    <property type="entry name" value="DNA_POLYMERASE_X"/>
    <property type="match status" value="1"/>
</dbReference>
<dbReference type="PRINTS" id="PR00869">
    <property type="entry name" value="DNAPOLX"/>
</dbReference>
<dbReference type="InterPro" id="IPR036420">
    <property type="entry name" value="BRCT_dom_sf"/>
</dbReference>
<dbReference type="FunFam" id="3.40.50.10190:FF:000035">
    <property type="entry name" value="DNA-directed DNA/RNA polymerase mu"/>
    <property type="match status" value="1"/>
</dbReference>
<feature type="compositionally biased region" description="Polar residues" evidence="12">
    <location>
        <begin position="11"/>
        <end position="24"/>
    </location>
</feature>
<dbReference type="SUPFAM" id="SSF81585">
    <property type="entry name" value="PsbU/PolX domain-like"/>
    <property type="match status" value="1"/>
</dbReference>
<feature type="domain" description="BRCT" evidence="14">
    <location>
        <begin position="25"/>
        <end position="121"/>
    </location>
</feature>
<keyword evidence="7 10" id="KW-0460">Magnesium</keyword>
<dbReference type="PANTHER" id="PTHR11276:SF24">
    <property type="entry name" value="DNA-DIRECTED DNA_RNA POLYMERASE MU"/>
    <property type="match status" value="1"/>
</dbReference>
<dbReference type="CDD" id="cd00141">
    <property type="entry name" value="NT_POLXc"/>
    <property type="match status" value="1"/>
</dbReference>
<evidence type="ECO:0000256" key="7">
    <source>
        <dbReference type="ARBA" id="ARBA00022842"/>
    </source>
</evidence>
<proteinExistence type="inferred from homology"/>
<evidence type="ECO:0000256" key="8">
    <source>
        <dbReference type="ARBA" id="ARBA00023242"/>
    </source>
</evidence>
<keyword evidence="13" id="KW-1133">Transmembrane helix</keyword>
<dbReference type="Gene3D" id="1.10.150.20">
    <property type="entry name" value="5' to 3' exonuclease, C-terminal subdomain"/>
    <property type="match status" value="1"/>
</dbReference>
<evidence type="ECO:0000259" key="14">
    <source>
        <dbReference type="PROSITE" id="PS50172"/>
    </source>
</evidence>
<reference evidence="15" key="1">
    <citation type="submission" date="2025-08" db="UniProtKB">
        <authorList>
            <consortium name="Ensembl"/>
        </authorList>
    </citation>
    <scope>IDENTIFICATION</scope>
</reference>
<dbReference type="SUPFAM" id="SSF81301">
    <property type="entry name" value="Nucleotidyltransferase"/>
    <property type="match status" value="1"/>
</dbReference>
<comment type="subcellular location">
    <subcellularLocation>
        <location evidence="2 10">Nucleus</location>
    </subcellularLocation>
</comment>
<evidence type="ECO:0000313" key="16">
    <source>
        <dbReference type="Proteomes" id="UP000261500"/>
    </source>
</evidence>